<evidence type="ECO:0000313" key="2">
    <source>
        <dbReference type="Proteomes" id="UP000192448"/>
    </source>
</evidence>
<proteinExistence type="predicted"/>
<dbReference type="RefSeq" id="WP_083168817.1">
    <property type="nucleotide sequence ID" value="NZ_MVHF01000045.1"/>
</dbReference>
<protein>
    <submittedName>
        <fullName evidence="1">Uncharacterized protein</fullName>
    </submittedName>
</protein>
<reference evidence="1 2" key="1">
    <citation type="submission" date="2017-02" db="EMBL/GenBank/DDBJ databases">
        <title>The new phylogeny of genus Mycobacterium.</title>
        <authorList>
            <person name="Tortoli E."/>
            <person name="Trovato A."/>
            <person name="Cirillo D.M."/>
        </authorList>
    </citation>
    <scope>NUCLEOTIDE SEQUENCE [LARGE SCALE GENOMIC DNA]</scope>
    <source>
        <strain evidence="1 2">RW6</strain>
    </source>
</reference>
<accession>A0A1X0ABF0</accession>
<keyword evidence="2" id="KW-1185">Reference proteome</keyword>
<comment type="caution">
    <text evidence="1">The sequence shown here is derived from an EMBL/GenBank/DDBJ whole genome shotgun (WGS) entry which is preliminary data.</text>
</comment>
<dbReference type="Proteomes" id="UP000192448">
    <property type="component" value="Unassembled WGS sequence"/>
</dbReference>
<dbReference type="EMBL" id="MVHF01000045">
    <property type="protein sequence ID" value="ORA27369.1"/>
    <property type="molecule type" value="Genomic_DNA"/>
</dbReference>
<sequence>MQRIDNTPRRLPLTETERNRTMARFTPADPVRAAEAVAALPAAAREVAAAAANSVVALAEVPADPQAALDAYATMRRGADAIRAAEDLLILRLHEAGASVAGLANALSINRLTIERRIAAAKAARNA</sequence>
<evidence type="ECO:0000313" key="1">
    <source>
        <dbReference type="EMBL" id="ORA27369.1"/>
    </source>
</evidence>
<dbReference type="AlphaFoldDB" id="A0A1X0ABF0"/>
<dbReference type="STRING" id="1927124.BST13_30385"/>
<gene>
    <name evidence="1" type="ORF">BST13_30385</name>
</gene>
<name>A0A1X0ABF0_9MYCO</name>
<organism evidence="1 2">
    <name type="scientific">Mycobacterium aquaticum</name>
    <dbReference type="NCBI Taxonomy" id="1927124"/>
    <lineage>
        <taxon>Bacteria</taxon>
        <taxon>Bacillati</taxon>
        <taxon>Actinomycetota</taxon>
        <taxon>Actinomycetes</taxon>
        <taxon>Mycobacteriales</taxon>
        <taxon>Mycobacteriaceae</taxon>
        <taxon>Mycobacterium</taxon>
    </lineage>
</organism>